<reference evidence="1" key="1">
    <citation type="submission" date="2022-04" db="EMBL/GenBank/DDBJ databases">
        <title>Genome of the entomopathogenic fungus Entomophthora muscae.</title>
        <authorList>
            <person name="Elya C."/>
            <person name="Lovett B.R."/>
            <person name="Lee E."/>
            <person name="Macias A.M."/>
            <person name="Hajek A.E."/>
            <person name="De Bivort B.L."/>
            <person name="Kasson M.T."/>
            <person name="De Fine Licht H.H."/>
            <person name="Stajich J.E."/>
        </authorList>
    </citation>
    <scope>NUCLEOTIDE SEQUENCE</scope>
    <source>
        <strain evidence="1">Berkeley</strain>
    </source>
</reference>
<dbReference type="EMBL" id="QTSX02005734">
    <property type="protein sequence ID" value="KAJ9058245.1"/>
    <property type="molecule type" value="Genomic_DNA"/>
</dbReference>
<name>A0ACC2S7E9_9FUNG</name>
<organism evidence="1 2">
    <name type="scientific">Entomophthora muscae</name>
    <dbReference type="NCBI Taxonomy" id="34485"/>
    <lineage>
        <taxon>Eukaryota</taxon>
        <taxon>Fungi</taxon>
        <taxon>Fungi incertae sedis</taxon>
        <taxon>Zoopagomycota</taxon>
        <taxon>Entomophthoromycotina</taxon>
        <taxon>Entomophthoromycetes</taxon>
        <taxon>Entomophthorales</taxon>
        <taxon>Entomophthoraceae</taxon>
        <taxon>Entomophthora</taxon>
    </lineage>
</organism>
<sequence>MKKDTPPRFLVKLHRFLSDEAHSQVLSWNEAGTEMVIHNIGKFETDILKDNFKNKTAKSFFRQLNLYGFTRTYDGRKSRGKGLDMHCSFYHANFTQLGDIDMTLIRRGKKKATCASAKGNSKGKKISMQDDSGFDLNLLYLINSFGYPLY</sequence>
<keyword evidence="2" id="KW-1185">Reference proteome</keyword>
<gene>
    <name evidence="1" type="ORF">DSO57_1014285</name>
</gene>
<evidence type="ECO:0000313" key="1">
    <source>
        <dbReference type="EMBL" id="KAJ9058245.1"/>
    </source>
</evidence>
<comment type="caution">
    <text evidence="1">The sequence shown here is derived from an EMBL/GenBank/DDBJ whole genome shotgun (WGS) entry which is preliminary data.</text>
</comment>
<dbReference type="Proteomes" id="UP001165960">
    <property type="component" value="Unassembled WGS sequence"/>
</dbReference>
<proteinExistence type="predicted"/>
<evidence type="ECO:0000313" key="2">
    <source>
        <dbReference type="Proteomes" id="UP001165960"/>
    </source>
</evidence>
<accession>A0ACC2S7E9</accession>
<protein>
    <submittedName>
        <fullName evidence="1">Uncharacterized protein</fullName>
    </submittedName>
</protein>